<comment type="similarity">
    <text evidence="1">Belongs to the DENND6 family.</text>
</comment>
<evidence type="ECO:0000259" key="3">
    <source>
        <dbReference type="PROSITE" id="PS50211"/>
    </source>
</evidence>
<name>A0ABY6KYN5_9ARAC</name>
<accession>A0ABY6KYN5</accession>
<dbReference type="InterPro" id="IPR037516">
    <property type="entry name" value="Tripartite_DENN"/>
</dbReference>
<proteinExistence type="inferred from homology"/>
<dbReference type="InterPro" id="IPR043153">
    <property type="entry name" value="DENN_C"/>
</dbReference>
<dbReference type="Gene3D" id="3.40.50.11500">
    <property type="match status" value="1"/>
</dbReference>
<dbReference type="PANTHER" id="PTHR13677:SF0">
    <property type="entry name" value="LD41638P"/>
    <property type="match status" value="1"/>
</dbReference>
<evidence type="ECO:0000256" key="2">
    <source>
        <dbReference type="SAM" id="MobiDB-lite"/>
    </source>
</evidence>
<dbReference type="EMBL" id="CP092873">
    <property type="protein sequence ID" value="UYV73994.1"/>
    <property type="molecule type" value="Genomic_DNA"/>
</dbReference>
<dbReference type="Proteomes" id="UP001235939">
    <property type="component" value="Chromosome 11"/>
</dbReference>
<dbReference type="PANTHER" id="PTHR13677">
    <property type="entry name" value="LD41638P"/>
    <property type="match status" value="1"/>
</dbReference>
<dbReference type="Pfam" id="PF09794">
    <property type="entry name" value="Avl9"/>
    <property type="match status" value="1"/>
</dbReference>
<organism evidence="4 5">
    <name type="scientific">Cordylochernes scorpioides</name>
    <dbReference type="NCBI Taxonomy" id="51811"/>
    <lineage>
        <taxon>Eukaryota</taxon>
        <taxon>Metazoa</taxon>
        <taxon>Ecdysozoa</taxon>
        <taxon>Arthropoda</taxon>
        <taxon>Chelicerata</taxon>
        <taxon>Arachnida</taxon>
        <taxon>Pseudoscorpiones</taxon>
        <taxon>Cheliferoidea</taxon>
        <taxon>Chernetidae</taxon>
        <taxon>Cordylochernes</taxon>
    </lineage>
</organism>
<evidence type="ECO:0000313" key="5">
    <source>
        <dbReference type="Proteomes" id="UP001235939"/>
    </source>
</evidence>
<feature type="non-terminal residue" evidence="4">
    <location>
        <position position="1"/>
    </location>
</feature>
<evidence type="ECO:0000313" key="4">
    <source>
        <dbReference type="EMBL" id="UYV73994.1"/>
    </source>
</evidence>
<sequence>MEQRAVIKFNAKLGRSASETYVFIWHKRFSDGRNTLEDDKHTGRPSSSKTPESIEKPLTPTILPWDRFSQWVHCVCVVTFDLELGQAMELIYPPHVKLTEREKNNVCYLAFPDSNSGCMGDTQFWFRIRQCPPSRRLCPALLAYNKQCPTSLQSDPSYLYGFAYFRQVRDKSIRRGYFQKSVVILTRLPFSTLFPMVLSILAPSYFTSGEPSIEAVCHDIDQWPPPTPGLQLNLPLFGSLIKVRISSKSDKMLVASPTNSPTTQLIDPATYVLNSINNTDLFTSFLPVIRHIQLLWELVITNEPIVIISSSPAVSSQMVNALVSMIAPLKFCSDFRPFFTIHDSEFKEFTSKLQAPPPVILGVTNPFFAKTLQHWPHIIRVGGVDLLDSTHHTPTHKTKIKKSVNLKTIDSKPGLYTEYKPFLQKDKSLLKKLYKGFENQRPDAAQNVLLRRYLMDLTQSFMIPLERYISSLLPLQRNISPYKGTPTLGPFNPDDFLKTVDSCGPHLTSGIRGDWAGLYRRFFRSANFSGWYNARHAEVTQKLQALHIEAISDADLLQWIRDKQEVEIVDLVLKLREKLSTAEQLPLLPQTVHKINLHLEGILSTLPEDLRHVLAQS</sequence>
<dbReference type="PROSITE" id="PS50211">
    <property type="entry name" value="DENN"/>
    <property type="match status" value="1"/>
</dbReference>
<feature type="region of interest" description="Disordered" evidence="2">
    <location>
        <begin position="35"/>
        <end position="55"/>
    </location>
</feature>
<evidence type="ECO:0000256" key="1">
    <source>
        <dbReference type="ARBA" id="ARBA00007159"/>
    </source>
</evidence>
<keyword evidence="5" id="KW-1185">Reference proteome</keyword>
<reference evidence="4 5" key="1">
    <citation type="submission" date="2022-01" db="EMBL/GenBank/DDBJ databases">
        <title>A chromosomal length assembly of Cordylochernes scorpioides.</title>
        <authorList>
            <person name="Zeh D."/>
            <person name="Zeh J."/>
        </authorList>
    </citation>
    <scope>NUCLEOTIDE SEQUENCE [LARGE SCALE GENOMIC DNA]</scope>
    <source>
        <strain evidence="4">IN4F17</strain>
        <tissue evidence="4">Whole Body</tissue>
    </source>
</reference>
<dbReference type="InterPro" id="IPR024224">
    <property type="entry name" value="DENND6"/>
</dbReference>
<gene>
    <name evidence="4" type="ORF">LAZ67_11001757</name>
</gene>
<dbReference type="InterPro" id="IPR018307">
    <property type="entry name" value="ABL9/DENND6_dom"/>
</dbReference>
<protein>
    <submittedName>
        <fullName evidence="4">DENND6A</fullName>
    </submittedName>
</protein>
<feature type="domain" description="UDENN" evidence="3">
    <location>
        <begin position="73"/>
        <end position="533"/>
    </location>
</feature>